<feature type="region of interest" description="Disordered" evidence="1">
    <location>
        <begin position="98"/>
        <end position="151"/>
    </location>
</feature>
<feature type="compositionally biased region" description="Basic and acidic residues" evidence="1">
    <location>
        <begin position="108"/>
        <end position="122"/>
    </location>
</feature>
<dbReference type="AlphaFoldDB" id="A0A382ZZV1"/>
<proteinExistence type="predicted"/>
<protein>
    <submittedName>
        <fullName evidence="2">Uncharacterized protein</fullName>
    </submittedName>
</protein>
<sequence length="215" mass="22990">MCLGTCQTLTINRSVALLLLVVAGTSCISSGSGDQAVVSPTTTQLETTQSVPASTVLLPTTTTSPTSTLSPTTSNTEVVSTGYGIWIDLPEDFMTSTDWVDTDEDGVDDRWQEGPGEPDSRVRSVKQPTTTEVASTTTGTSPATTVESQPTPIERKADEPLRVVLTGDSIADQWAPYFEWILGSTATIEHRHLWGTALCDWFAESGGDLGLEYLE</sequence>
<dbReference type="EMBL" id="UINC01188056">
    <property type="protein sequence ID" value="SVE01087.1"/>
    <property type="molecule type" value="Genomic_DNA"/>
</dbReference>
<feature type="non-terminal residue" evidence="2">
    <location>
        <position position="215"/>
    </location>
</feature>
<accession>A0A382ZZV1</accession>
<evidence type="ECO:0000313" key="2">
    <source>
        <dbReference type="EMBL" id="SVE01087.1"/>
    </source>
</evidence>
<evidence type="ECO:0000256" key="1">
    <source>
        <dbReference type="SAM" id="MobiDB-lite"/>
    </source>
</evidence>
<name>A0A382ZZV1_9ZZZZ</name>
<feature type="compositionally biased region" description="Low complexity" evidence="1">
    <location>
        <begin position="129"/>
        <end position="145"/>
    </location>
</feature>
<organism evidence="2">
    <name type="scientific">marine metagenome</name>
    <dbReference type="NCBI Taxonomy" id="408172"/>
    <lineage>
        <taxon>unclassified sequences</taxon>
        <taxon>metagenomes</taxon>
        <taxon>ecological metagenomes</taxon>
    </lineage>
</organism>
<gene>
    <name evidence="2" type="ORF">METZ01_LOCUS453941</name>
</gene>
<reference evidence="2" key="1">
    <citation type="submission" date="2018-05" db="EMBL/GenBank/DDBJ databases">
        <authorList>
            <person name="Lanie J.A."/>
            <person name="Ng W.-L."/>
            <person name="Kazmierczak K.M."/>
            <person name="Andrzejewski T.M."/>
            <person name="Davidsen T.M."/>
            <person name="Wayne K.J."/>
            <person name="Tettelin H."/>
            <person name="Glass J.I."/>
            <person name="Rusch D."/>
            <person name="Podicherti R."/>
            <person name="Tsui H.-C.T."/>
            <person name="Winkler M.E."/>
        </authorList>
    </citation>
    <scope>NUCLEOTIDE SEQUENCE</scope>
</reference>